<gene>
    <name evidence="1" type="ORF">S01H1_52105</name>
</gene>
<dbReference type="AlphaFoldDB" id="X0WWG7"/>
<sequence length="214" mass="24761">RDRKNYILQKILQITEEFVMGMDFYNTAKKIMYTFWEIIKNTKDDVIAGVVCSIVALCDKQKRLKVNAICSHLGIQMSTIQRQVEQNVFNHLRVKGFQSLVKSSELLRKIMIRLGLIEQDEGMPVVQSLTEVKLGSVQKIFNPHDDFEYYMHAVNTDSGSFLLLDQSPIENEYEISNSKKIVPLGTSGSEKLWRIKMRNYRYPKGPPLQVANRQ</sequence>
<reference evidence="1" key="1">
    <citation type="journal article" date="2014" name="Front. Microbiol.">
        <title>High frequency of phylogenetically diverse reductive dehalogenase-homologous genes in deep subseafloor sedimentary metagenomes.</title>
        <authorList>
            <person name="Kawai M."/>
            <person name="Futagami T."/>
            <person name="Toyoda A."/>
            <person name="Takaki Y."/>
            <person name="Nishi S."/>
            <person name="Hori S."/>
            <person name="Arai W."/>
            <person name="Tsubouchi T."/>
            <person name="Morono Y."/>
            <person name="Uchiyama I."/>
            <person name="Ito T."/>
            <person name="Fujiyama A."/>
            <person name="Inagaki F."/>
            <person name="Takami H."/>
        </authorList>
    </citation>
    <scope>NUCLEOTIDE SEQUENCE</scope>
    <source>
        <strain evidence="1">Expedition CK06-06</strain>
    </source>
</reference>
<proteinExistence type="predicted"/>
<evidence type="ECO:0000313" key="1">
    <source>
        <dbReference type="EMBL" id="GAG27532.1"/>
    </source>
</evidence>
<dbReference type="EMBL" id="BARS01033662">
    <property type="protein sequence ID" value="GAG27532.1"/>
    <property type="molecule type" value="Genomic_DNA"/>
</dbReference>
<protein>
    <submittedName>
        <fullName evidence="1">Uncharacterized protein</fullName>
    </submittedName>
</protein>
<feature type="non-terminal residue" evidence="1">
    <location>
        <position position="1"/>
    </location>
</feature>
<organism evidence="1">
    <name type="scientific">marine sediment metagenome</name>
    <dbReference type="NCBI Taxonomy" id="412755"/>
    <lineage>
        <taxon>unclassified sequences</taxon>
        <taxon>metagenomes</taxon>
        <taxon>ecological metagenomes</taxon>
    </lineage>
</organism>
<comment type="caution">
    <text evidence="1">The sequence shown here is derived from an EMBL/GenBank/DDBJ whole genome shotgun (WGS) entry which is preliminary data.</text>
</comment>
<name>X0WWG7_9ZZZZ</name>
<accession>X0WWG7</accession>